<sequence>MKCDHTEDRVSYYAYTGKRGNTLYRRQCLDCQKMRNGLKPVVGKLAQAKRTYSEQVTARIIRNPGSSLRERDLFLQDWNKKQADPVTRDWRAWLFDQVPELPVSRSERDHSLDRLVGFLVYNEEDPDDYV</sequence>
<proteinExistence type="predicted"/>
<accession>A0A6J5NYG5</accession>
<gene>
    <name evidence="1" type="ORF">UFOVP777_31</name>
</gene>
<organism evidence="1">
    <name type="scientific">uncultured Caudovirales phage</name>
    <dbReference type="NCBI Taxonomy" id="2100421"/>
    <lineage>
        <taxon>Viruses</taxon>
        <taxon>Duplodnaviria</taxon>
        <taxon>Heunggongvirae</taxon>
        <taxon>Uroviricota</taxon>
        <taxon>Caudoviricetes</taxon>
        <taxon>Peduoviridae</taxon>
        <taxon>Maltschvirus</taxon>
        <taxon>Maltschvirus maltsch</taxon>
    </lineage>
</organism>
<evidence type="ECO:0000313" key="1">
    <source>
        <dbReference type="EMBL" id="CAB4162251.1"/>
    </source>
</evidence>
<dbReference type="EMBL" id="LR796723">
    <property type="protein sequence ID" value="CAB4162251.1"/>
    <property type="molecule type" value="Genomic_DNA"/>
</dbReference>
<name>A0A6J5NYG5_9CAUD</name>
<protein>
    <submittedName>
        <fullName evidence="1">Uncharacterized protein</fullName>
    </submittedName>
</protein>
<reference evidence="1" key="1">
    <citation type="submission" date="2020-04" db="EMBL/GenBank/DDBJ databases">
        <authorList>
            <person name="Chiriac C."/>
            <person name="Salcher M."/>
            <person name="Ghai R."/>
            <person name="Kavagutti S V."/>
        </authorList>
    </citation>
    <scope>NUCLEOTIDE SEQUENCE</scope>
</reference>